<protein>
    <submittedName>
        <fullName evidence="2">Uncharacterized protein</fullName>
    </submittedName>
</protein>
<gene>
    <name evidence="2" type="ORF">PECUL_23A031293</name>
</gene>
<accession>A0AAD1VXB0</accession>
<feature type="non-terminal residue" evidence="2">
    <location>
        <position position="78"/>
    </location>
</feature>
<keyword evidence="3" id="KW-1185">Reference proteome</keyword>
<reference evidence="2" key="1">
    <citation type="submission" date="2022-03" db="EMBL/GenBank/DDBJ databases">
        <authorList>
            <person name="Alioto T."/>
            <person name="Alioto T."/>
            <person name="Gomez Garrido J."/>
        </authorList>
    </citation>
    <scope>NUCLEOTIDE SEQUENCE</scope>
</reference>
<organism evidence="2 3">
    <name type="scientific">Pelobates cultripes</name>
    <name type="common">Western spadefoot toad</name>
    <dbReference type="NCBI Taxonomy" id="61616"/>
    <lineage>
        <taxon>Eukaryota</taxon>
        <taxon>Metazoa</taxon>
        <taxon>Chordata</taxon>
        <taxon>Craniata</taxon>
        <taxon>Vertebrata</taxon>
        <taxon>Euteleostomi</taxon>
        <taxon>Amphibia</taxon>
        <taxon>Batrachia</taxon>
        <taxon>Anura</taxon>
        <taxon>Pelobatoidea</taxon>
        <taxon>Pelobatidae</taxon>
        <taxon>Pelobates</taxon>
    </lineage>
</organism>
<dbReference type="AlphaFoldDB" id="A0AAD1VXB0"/>
<name>A0AAD1VXB0_PELCU</name>
<proteinExistence type="predicted"/>
<dbReference type="Proteomes" id="UP001295444">
    <property type="component" value="Chromosome 03"/>
</dbReference>
<sequence>MVNHGAPSANEFMSYKAPRAKNPYTKDKGTYTITDPQNNSRRAWKQTPIVQNDLTRLIRKIPETLGSKEVSCKSADRE</sequence>
<feature type="compositionally biased region" description="Polar residues" evidence="1">
    <location>
        <begin position="31"/>
        <end position="41"/>
    </location>
</feature>
<feature type="region of interest" description="Disordered" evidence="1">
    <location>
        <begin position="1"/>
        <end position="42"/>
    </location>
</feature>
<dbReference type="EMBL" id="OW240914">
    <property type="protein sequence ID" value="CAH2276937.1"/>
    <property type="molecule type" value="Genomic_DNA"/>
</dbReference>
<evidence type="ECO:0000313" key="3">
    <source>
        <dbReference type="Proteomes" id="UP001295444"/>
    </source>
</evidence>
<evidence type="ECO:0000256" key="1">
    <source>
        <dbReference type="SAM" id="MobiDB-lite"/>
    </source>
</evidence>
<evidence type="ECO:0000313" key="2">
    <source>
        <dbReference type="EMBL" id="CAH2276937.1"/>
    </source>
</evidence>